<dbReference type="NCBIfam" id="TIGR04183">
    <property type="entry name" value="Por_Secre_tail"/>
    <property type="match status" value="1"/>
</dbReference>
<feature type="non-terminal residue" evidence="7">
    <location>
        <position position="1"/>
    </location>
</feature>
<feature type="domain" description="PKD" evidence="6">
    <location>
        <begin position="24"/>
        <end position="84"/>
    </location>
</feature>
<proteinExistence type="predicted"/>
<dbReference type="InterPro" id="IPR000601">
    <property type="entry name" value="PKD_dom"/>
</dbReference>
<reference evidence="7" key="1">
    <citation type="submission" date="2018-06" db="EMBL/GenBank/DDBJ databases">
        <authorList>
            <person name="Zhirakovskaya E."/>
        </authorList>
    </citation>
    <scope>NUCLEOTIDE SEQUENCE</scope>
</reference>
<feature type="domain" description="PKD" evidence="6">
    <location>
        <begin position="105"/>
        <end position="173"/>
    </location>
</feature>
<gene>
    <name evidence="7" type="ORF">MNBD_GAMMA03-1879</name>
</gene>
<dbReference type="InterPro" id="IPR035986">
    <property type="entry name" value="PKD_dom_sf"/>
</dbReference>
<dbReference type="SMART" id="SM00089">
    <property type="entry name" value="PKD"/>
    <property type="match status" value="4"/>
</dbReference>
<sequence>QQTINIEEAPTTSFSFNNTCNGTTTTFTDQTTGTNLASWNWDFGDGTTSTTQSPTHTYANPGKYAVTLNVANNLGCTTTKVDTVYNHSLPVVNFTNNLPCSTTPIQFTDQSLVDNANLVAWEWDFGDETTSTDQHPEHLYGQTGIFEVKLKSFSQFGCTDSTQTIITVAQGPEVDFAWDKSCEGEATTFTDLTNSFGITITNWNWIIDGVLHTSQNPNYTFTNSGTYTVQLTVAVNNLCTQTLMQDIIIEVPPTVQFDYNEGCGGSGTEFYDLTALPNDTIIAREWRVDGAIISSDSVATISLDPGNYDITLSVVTNAGCTESATSTISLIGSPVAAYEVNANYGAINLLVDFTNFSTGGNDYLWSFNDANNSTSTEQNPNFIFTDIGEYNVTLRTSSSPDCYDETTQLITVVEPLTNVQIIAITPVLKEDKTTFILTLENTGTTIINNSTSLVFRADYGTEVVEPLNTILYAGKTINYTPAFAIASSSTTDMLCVKLLSAAAIPLDEKCVTLGAPVIISEPYPNPSSGNSTIDVILEDAQEIKVRVINRAGQPVFSNIIKGVTGLNKMHINGITLPQGLYIIEIKVGKERELYKISITR</sequence>
<keyword evidence="4" id="KW-1133">Transmembrane helix</keyword>
<dbReference type="SUPFAM" id="SSF49299">
    <property type="entry name" value="PKD domain"/>
    <property type="match status" value="4"/>
</dbReference>
<evidence type="ECO:0000256" key="2">
    <source>
        <dbReference type="ARBA" id="ARBA00022692"/>
    </source>
</evidence>
<organism evidence="7">
    <name type="scientific">hydrothermal vent metagenome</name>
    <dbReference type="NCBI Taxonomy" id="652676"/>
    <lineage>
        <taxon>unclassified sequences</taxon>
        <taxon>metagenomes</taxon>
        <taxon>ecological metagenomes</taxon>
    </lineage>
</organism>
<dbReference type="Pfam" id="PF18962">
    <property type="entry name" value="Por_Secre_tail"/>
    <property type="match status" value="1"/>
</dbReference>
<keyword evidence="2" id="KW-0812">Transmembrane</keyword>
<dbReference type="CDD" id="cd00146">
    <property type="entry name" value="PKD"/>
    <property type="match status" value="4"/>
</dbReference>
<dbReference type="AlphaFoldDB" id="A0A3B0VZU8"/>
<dbReference type="PROSITE" id="PS50093">
    <property type="entry name" value="PKD"/>
    <property type="match status" value="3"/>
</dbReference>
<feature type="domain" description="PKD" evidence="6">
    <location>
        <begin position="363"/>
        <end position="419"/>
    </location>
</feature>
<dbReference type="GO" id="GO:0006816">
    <property type="term" value="P:calcium ion transport"/>
    <property type="evidence" value="ECO:0007669"/>
    <property type="project" value="TreeGrafter"/>
</dbReference>
<protein>
    <submittedName>
        <fullName evidence="7">Cell surface protein</fullName>
    </submittedName>
</protein>
<dbReference type="GO" id="GO:0005886">
    <property type="term" value="C:plasma membrane"/>
    <property type="evidence" value="ECO:0007669"/>
    <property type="project" value="TreeGrafter"/>
</dbReference>
<evidence type="ECO:0000256" key="3">
    <source>
        <dbReference type="ARBA" id="ARBA00022737"/>
    </source>
</evidence>
<evidence type="ECO:0000256" key="5">
    <source>
        <dbReference type="ARBA" id="ARBA00023136"/>
    </source>
</evidence>
<dbReference type="InterPro" id="IPR022409">
    <property type="entry name" value="PKD/Chitinase_dom"/>
</dbReference>
<name>A0A3B0VZU8_9ZZZZ</name>
<dbReference type="EMBL" id="UOFC01000264">
    <property type="protein sequence ID" value="VAW49208.1"/>
    <property type="molecule type" value="Genomic_DNA"/>
</dbReference>
<keyword evidence="5" id="KW-0472">Membrane</keyword>
<dbReference type="PANTHER" id="PTHR46730">
    <property type="entry name" value="POLYCYSTIN-1"/>
    <property type="match status" value="1"/>
</dbReference>
<accession>A0A3B0VZU8</accession>
<dbReference type="InterPro" id="IPR026444">
    <property type="entry name" value="Secre_tail"/>
</dbReference>
<comment type="subcellular location">
    <subcellularLocation>
        <location evidence="1">Membrane</location>
        <topology evidence="1">Multi-pass membrane protein</topology>
    </subcellularLocation>
</comment>
<dbReference type="Gene3D" id="2.60.40.10">
    <property type="entry name" value="Immunoglobulins"/>
    <property type="match status" value="5"/>
</dbReference>
<dbReference type="Pfam" id="PF18911">
    <property type="entry name" value="PKD_4"/>
    <property type="match status" value="3"/>
</dbReference>
<evidence type="ECO:0000259" key="6">
    <source>
        <dbReference type="PROSITE" id="PS50093"/>
    </source>
</evidence>
<evidence type="ECO:0000313" key="7">
    <source>
        <dbReference type="EMBL" id="VAW49208.1"/>
    </source>
</evidence>
<evidence type="ECO:0000256" key="1">
    <source>
        <dbReference type="ARBA" id="ARBA00004141"/>
    </source>
</evidence>
<evidence type="ECO:0000256" key="4">
    <source>
        <dbReference type="ARBA" id="ARBA00022989"/>
    </source>
</evidence>
<dbReference type="GO" id="GO:0005261">
    <property type="term" value="F:monoatomic cation channel activity"/>
    <property type="evidence" value="ECO:0007669"/>
    <property type="project" value="TreeGrafter"/>
</dbReference>
<dbReference type="PANTHER" id="PTHR46730:SF1">
    <property type="entry name" value="PLAT DOMAIN-CONTAINING PROTEIN"/>
    <property type="match status" value="1"/>
</dbReference>
<dbReference type="InterPro" id="IPR013783">
    <property type="entry name" value="Ig-like_fold"/>
</dbReference>
<keyword evidence="3" id="KW-0677">Repeat</keyword>